<dbReference type="AlphaFoldDB" id="A0A382QH29"/>
<gene>
    <name evidence="2" type="ORF">METZ01_LOCUS336405</name>
</gene>
<accession>A0A382QH29</accession>
<evidence type="ECO:0000313" key="2">
    <source>
        <dbReference type="EMBL" id="SVC83551.1"/>
    </source>
</evidence>
<dbReference type="InterPro" id="IPR007630">
    <property type="entry name" value="RNA_pol_sigma70_r4"/>
</dbReference>
<protein>
    <recommendedName>
        <fullName evidence="1">RNA polymerase sigma-70 domain-containing protein</fullName>
    </recommendedName>
</protein>
<dbReference type="Gene3D" id="1.20.140.160">
    <property type="match status" value="1"/>
</dbReference>
<dbReference type="InterPro" id="IPR013324">
    <property type="entry name" value="RNA_pol_sigma_r3/r4-like"/>
</dbReference>
<dbReference type="GO" id="GO:0003700">
    <property type="term" value="F:DNA-binding transcription factor activity"/>
    <property type="evidence" value="ECO:0007669"/>
    <property type="project" value="InterPro"/>
</dbReference>
<proteinExistence type="predicted"/>
<dbReference type="Pfam" id="PF04545">
    <property type="entry name" value="Sigma70_r4"/>
    <property type="match status" value="1"/>
</dbReference>
<dbReference type="CDD" id="cd06171">
    <property type="entry name" value="Sigma70_r4"/>
    <property type="match status" value="1"/>
</dbReference>
<dbReference type="EMBL" id="UINC01113744">
    <property type="protein sequence ID" value="SVC83551.1"/>
    <property type="molecule type" value="Genomic_DNA"/>
</dbReference>
<feature type="domain" description="RNA polymerase sigma-70" evidence="1">
    <location>
        <begin position="53"/>
        <end position="79"/>
    </location>
</feature>
<reference evidence="2" key="1">
    <citation type="submission" date="2018-05" db="EMBL/GenBank/DDBJ databases">
        <authorList>
            <person name="Lanie J.A."/>
            <person name="Ng W.-L."/>
            <person name="Kazmierczak K.M."/>
            <person name="Andrzejewski T.M."/>
            <person name="Davidsen T.M."/>
            <person name="Wayne K.J."/>
            <person name="Tettelin H."/>
            <person name="Glass J.I."/>
            <person name="Rusch D."/>
            <person name="Podicherti R."/>
            <person name="Tsui H.-C.T."/>
            <person name="Winkler M.E."/>
        </authorList>
    </citation>
    <scope>NUCLEOTIDE SEQUENCE</scope>
</reference>
<dbReference type="GO" id="GO:0006352">
    <property type="term" value="P:DNA-templated transcription initiation"/>
    <property type="evidence" value="ECO:0007669"/>
    <property type="project" value="InterPro"/>
</dbReference>
<dbReference type="PROSITE" id="PS00716">
    <property type="entry name" value="SIGMA70_2"/>
    <property type="match status" value="1"/>
</dbReference>
<dbReference type="SUPFAM" id="SSF88659">
    <property type="entry name" value="Sigma3 and sigma4 domains of RNA polymerase sigma factors"/>
    <property type="match status" value="1"/>
</dbReference>
<organism evidence="2">
    <name type="scientific">marine metagenome</name>
    <dbReference type="NCBI Taxonomy" id="408172"/>
    <lineage>
        <taxon>unclassified sequences</taxon>
        <taxon>metagenomes</taxon>
        <taxon>ecological metagenomes</taxon>
    </lineage>
</organism>
<evidence type="ECO:0000259" key="1">
    <source>
        <dbReference type="PROSITE" id="PS00716"/>
    </source>
</evidence>
<name>A0A382QH29_9ZZZZ</name>
<sequence length="82" mass="9411">MNEPSTVANLEKLSISPETLRKEDWLDCLAEGIDELPVTERLIISMFYYEGLTIKEIALVLEISESEVSRIHYDTVLELLKI</sequence>
<dbReference type="InterPro" id="IPR000943">
    <property type="entry name" value="RNA_pol_sigma70"/>
</dbReference>